<evidence type="ECO:0000313" key="2">
    <source>
        <dbReference type="Proteomes" id="UP000094622"/>
    </source>
</evidence>
<dbReference type="Proteomes" id="UP000094622">
    <property type="component" value="Unassembled WGS sequence"/>
</dbReference>
<name>A0A1E3GZ94_9HYPH</name>
<dbReference type="EMBL" id="MCRJ01000095">
    <property type="protein sequence ID" value="ODN69352.1"/>
    <property type="molecule type" value="Genomic_DNA"/>
</dbReference>
<dbReference type="Gene3D" id="3.10.105.10">
    <property type="entry name" value="Dipeptide-binding Protein, Domain 3"/>
    <property type="match status" value="1"/>
</dbReference>
<gene>
    <name evidence="1" type="ORF">A6302_03336</name>
</gene>
<dbReference type="Gene3D" id="3.40.190.10">
    <property type="entry name" value="Periplasmic binding protein-like II"/>
    <property type="match status" value="1"/>
</dbReference>
<sequence>MLRASHLWVPHWFKATRWLAYWDVYDRPEIVPPYGAASMDIWWLDRAKAEKIGKGI</sequence>
<accession>A0A1E3GZ94</accession>
<protein>
    <submittedName>
        <fullName evidence="1">Uncharacterized protein</fullName>
    </submittedName>
</protein>
<dbReference type="AlphaFoldDB" id="A0A1E3GZ94"/>
<reference evidence="1 2" key="1">
    <citation type="submission" date="2016-07" db="EMBL/GenBank/DDBJ databases">
        <title>Draft Genome Sequence of Methylobrevis pamukkalensis PK2.</title>
        <authorList>
            <person name="Vasilenko O.V."/>
            <person name="Doronina N.V."/>
            <person name="Shmareva M.N."/>
            <person name="Tarlachkov S.V."/>
            <person name="Mustakhimov I."/>
            <person name="Trotsenko Y.A."/>
        </authorList>
    </citation>
    <scope>NUCLEOTIDE SEQUENCE [LARGE SCALE GENOMIC DNA]</scope>
    <source>
        <strain evidence="1 2">PK2</strain>
    </source>
</reference>
<proteinExistence type="predicted"/>
<keyword evidence="2" id="KW-1185">Reference proteome</keyword>
<comment type="caution">
    <text evidence="1">The sequence shown here is derived from an EMBL/GenBank/DDBJ whole genome shotgun (WGS) entry which is preliminary data.</text>
</comment>
<evidence type="ECO:0000313" key="1">
    <source>
        <dbReference type="EMBL" id="ODN69352.1"/>
    </source>
</evidence>
<organism evidence="1 2">
    <name type="scientific">Methylobrevis pamukkalensis</name>
    <dbReference type="NCBI Taxonomy" id="1439726"/>
    <lineage>
        <taxon>Bacteria</taxon>
        <taxon>Pseudomonadati</taxon>
        <taxon>Pseudomonadota</taxon>
        <taxon>Alphaproteobacteria</taxon>
        <taxon>Hyphomicrobiales</taxon>
        <taxon>Pleomorphomonadaceae</taxon>
        <taxon>Methylobrevis</taxon>
    </lineage>
</organism>